<sequence length="406" mass="45309">MEEWAKLRHTSRFLVRASLLSSHPEKKRSGDALHGAAQVPTGILVHGCHLSADGWEQIVWGRPPHELGRLPHAVLLAWEERATVVVFGTGASEKDGLKESEYTLKYLWDRWSELAHFEPLHRVPLDKAQELMRAVSVIDASTQNTDQEVREGLRVMREKGCHHAVLVSSPTHLPRCLACACKVVEEEPELFEGPIYASPSDTCYQGASSSDVVVVEPPHRGDRDKSLDALKFHELVRRSYGVPKDKKVEFLQKFTDLLEETRRKLQDILAQDAAQESVRAEAAPLLAELRRRGFRLALLSNAATPSYTHVLQHPELRELLDPDLCFFSCDMGLVKPDVRIFELICSAAQVPKSCALMVGDSLRSDFHGSRSAGLRQVLLDVAGCHADIHPRISSLSELLTLLPEKA</sequence>
<keyword evidence="3" id="KW-1185">Reference proteome</keyword>
<dbReference type="SUPFAM" id="SSF56784">
    <property type="entry name" value="HAD-like"/>
    <property type="match status" value="1"/>
</dbReference>
<organism evidence="2 3">
    <name type="scientific">Effrenium voratum</name>
    <dbReference type="NCBI Taxonomy" id="2562239"/>
    <lineage>
        <taxon>Eukaryota</taxon>
        <taxon>Sar</taxon>
        <taxon>Alveolata</taxon>
        <taxon>Dinophyceae</taxon>
        <taxon>Suessiales</taxon>
        <taxon>Symbiodiniaceae</taxon>
        <taxon>Effrenium</taxon>
    </lineage>
</organism>
<dbReference type="EMBL" id="CAUJNA010000358">
    <property type="protein sequence ID" value="CAJ1376068.1"/>
    <property type="molecule type" value="Genomic_DNA"/>
</dbReference>
<dbReference type="Proteomes" id="UP001178507">
    <property type="component" value="Unassembled WGS sequence"/>
</dbReference>
<dbReference type="InterPro" id="IPR003848">
    <property type="entry name" value="DUF218"/>
</dbReference>
<keyword evidence="1" id="KW-0378">Hydrolase</keyword>
<name>A0AA36HXP6_9DINO</name>
<protein>
    <recommendedName>
        <fullName evidence="4">DUF218 domain-containing protein</fullName>
    </recommendedName>
</protein>
<evidence type="ECO:0000313" key="3">
    <source>
        <dbReference type="Proteomes" id="UP001178507"/>
    </source>
</evidence>
<dbReference type="AlphaFoldDB" id="A0AA36HXP6"/>
<evidence type="ECO:0000313" key="2">
    <source>
        <dbReference type="EMBL" id="CAJ1376068.1"/>
    </source>
</evidence>
<evidence type="ECO:0000256" key="1">
    <source>
        <dbReference type="ARBA" id="ARBA00022801"/>
    </source>
</evidence>
<gene>
    <name evidence="2" type="ORF">EVOR1521_LOCUS5217</name>
</gene>
<proteinExistence type="predicted"/>
<dbReference type="Gene3D" id="3.40.50.620">
    <property type="entry name" value="HUPs"/>
    <property type="match status" value="1"/>
</dbReference>
<accession>A0AA36HXP6</accession>
<dbReference type="GO" id="GO:0016787">
    <property type="term" value="F:hydrolase activity"/>
    <property type="evidence" value="ECO:0007669"/>
    <property type="project" value="UniProtKB-KW"/>
</dbReference>
<dbReference type="PANTHER" id="PTHR43316:SF3">
    <property type="entry name" value="HALOACID DEHALOGENASE, TYPE II (AFU_ORTHOLOGUE AFUA_2G07750)-RELATED"/>
    <property type="match status" value="1"/>
</dbReference>
<dbReference type="InterPro" id="IPR006439">
    <property type="entry name" value="HAD-SF_hydro_IA"/>
</dbReference>
<dbReference type="NCBIfam" id="TIGR01549">
    <property type="entry name" value="HAD-SF-IA-v1"/>
    <property type="match status" value="1"/>
</dbReference>
<dbReference type="PANTHER" id="PTHR43316">
    <property type="entry name" value="HYDROLASE, HALOACID DELAHOGENASE-RELATED"/>
    <property type="match status" value="1"/>
</dbReference>
<dbReference type="InterPro" id="IPR051540">
    <property type="entry name" value="S-2-haloacid_dehalogenase"/>
</dbReference>
<dbReference type="InterPro" id="IPR023214">
    <property type="entry name" value="HAD_sf"/>
</dbReference>
<dbReference type="Pfam" id="PF00702">
    <property type="entry name" value="Hydrolase"/>
    <property type="match status" value="1"/>
</dbReference>
<reference evidence="2" key="1">
    <citation type="submission" date="2023-08" db="EMBL/GenBank/DDBJ databases">
        <authorList>
            <person name="Chen Y."/>
            <person name="Shah S."/>
            <person name="Dougan E. K."/>
            <person name="Thang M."/>
            <person name="Chan C."/>
        </authorList>
    </citation>
    <scope>NUCLEOTIDE SEQUENCE</scope>
</reference>
<dbReference type="InterPro" id="IPR014729">
    <property type="entry name" value="Rossmann-like_a/b/a_fold"/>
</dbReference>
<dbReference type="InterPro" id="IPR036412">
    <property type="entry name" value="HAD-like_sf"/>
</dbReference>
<comment type="caution">
    <text evidence="2">The sequence shown here is derived from an EMBL/GenBank/DDBJ whole genome shotgun (WGS) entry which is preliminary data.</text>
</comment>
<dbReference type="Gene3D" id="3.40.50.1000">
    <property type="entry name" value="HAD superfamily/HAD-like"/>
    <property type="match status" value="1"/>
</dbReference>
<evidence type="ECO:0008006" key="4">
    <source>
        <dbReference type="Google" id="ProtNLM"/>
    </source>
</evidence>
<dbReference type="CDD" id="cd06259">
    <property type="entry name" value="YdcF-like"/>
    <property type="match status" value="1"/>
</dbReference>